<evidence type="ECO:0000256" key="2">
    <source>
        <dbReference type="SAM" id="SignalP"/>
    </source>
</evidence>
<dbReference type="AlphaFoldDB" id="A0A1U6JBR5"/>
<feature type="domain" description="GerMN" evidence="3">
    <location>
        <begin position="102"/>
        <end position="191"/>
    </location>
</feature>
<protein>
    <recommendedName>
        <fullName evidence="3">GerMN domain-containing protein</fullName>
    </recommendedName>
</protein>
<evidence type="ECO:0000313" key="5">
    <source>
        <dbReference type="Proteomes" id="UP000190476"/>
    </source>
</evidence>
<keyword evidence="5" id="KW-1185">Reference proteome</keyword>
<dbReference type="InterPro" id="IPR019606">
    <property type="entry name" value="GerMN"/>
</dbReference>
<evidence type="ECO:0000313" key="4">
    <source>
        <dbReference type="EMBL" id="SLK17573.1"/>
    </source>
</evidence>
<feature type="signal peptide" evidence="2">
    <location>
        <begin position="1"/>
        <end position="24"/>
    </location>
</feature>
<feature type="region of interest" description="Disordered" evidence="1">
    <location>
        <begin position="43"/>
        <end position="68"/>
    </location>
</feature>
<organism evidence="4 5">
    <name type="scientific">Clostridium chauvoei JF4335</name>
    <dbReference type="NCBI Taxonomy" id="1351755"/>
    <lineage>
        <taxon>Bacteria</taxon>
        <taxon>Bacillati</taxon>
        <taxon>Bacillota</taxon>
        <taxon>Clostridia</taxon>
        <taxon>Eubacteriales</taxon>
        <taxon>Clostridiaceae</taxon>
        <taxon>Clostridium</taxon>
    </lineage>
</organism>
<dbReference type="GeneID" id="66301607"/>
<proteinExistence type="predicted"/>
<name>A0A1U6JBR5_9CLOT</name>
<feature type="compositionally biased region" description="Polar residues" evidence="1">
    <location>
        <begin position="43"/>
        <end position="54"/>
    </location>
</feature>
<evidence type="ECO:0000259" key="3">
    <source>
        <dbReference type="SMART" id="SM00909"/>
    </source>
</evidence>
<dbReference type="Pfam" id="PF10646">
    <property type="entry name" value="Germane"/>
    <property type="match status" value="1"/>
</dbReference>
<evidence type="ECO:0000256" key="1">
    <source>
        <dbReference type="SAM" id="MobiDB-lite"/>
    </source>
</evidence>
<keyword evidence="2" id="KW-0732">Signal</keyword>
<feature type="chain" id="PRO_5012730511" description="GerMN domain-containing protein" evidence="2">
    <location>
        <begin position="25"/>
        <end position="211"/>
    </location>
</feature>
<dbReference type="Proteomes" id="UP000190476">
    <property type="component" value="Chromosome I"/>
</dbReference>
<dbReference type="STRING" id="1351755.CCH01_12740"/>
<dbReference type="RefSeq" id="WP_079481333.1">
    <property type="nucleotide sequence ID" value="NZ_CBML010000006.1"/>
</dbReference>
<dbReference type="OrthoDB" id="1683231at2"/>
<gene>
    <name evidence="4" type="ORF">CCH01_12740</name>
</gene>
<dbReference type="SMART" id="SM00909">
    <property type="entry name" value="Germane"/>
    <property type="match status" value="1"/>
</dbReference>
<dbReference type="EMBL" id="LT799839">
    <property type="protein sequence ID" value="SLK17573.1"/>
    <property type="molecule type" value="Genomic_DNA"/>
</dbReference>
<dbReference type="PROSITE" id="PS51257">
    <property type="entry name" value="PROKAR_LIPOPROTEIN"/>
    <property type="match status" value="1"/>
</dbReference>
<accession>A0A1U6JBR5</accession>
<reference evidence="5" key="1">
    <citation type="submission" date="2017-03" db="EMBL/GenBank/DDBJ databases">
        <authorList>
            <person name="Falquet L."/>
            <person name="Falquet L."/>
        </authorList>
    </citation>
    <scope>NUCLEOTIDE SEQUENCE [LARGE SCALE GENOMIC DNA]</scope>
</reference>
<sequence>MKKKLTFILLLTSLLFLFISCNKASIDSENQKVTIEKPIINNESSSTKGNNNVEKSSKAEKKPTTPTPEIKNRDVRLYYYDVNLDKLVYLDTVIEIKDKAVATAIVNALKSPSNNKITPAISSKINIKSASVDLDNDLIRIDFTDNFVKEQNLGSGPEAMTLQAIVNTLGYNFNVNKVKITLGGKPYNSGHFSYNENEYIPVNYNDCVEFK</sequence>